<evidence type="ECO:0000313" key="1">
    <source>
        <dbReference type="EMBL" id="MDK3075486.1"/>
    </source>
</evidence>
<keyword evidence="2" id="KW-1185">Reference proteome</keyword>
<gene>
    <name evidence="1" type="ORF">QO034_20635</name>
</gene>
<sequence length="77" mass="8725">MTYEVQTLTLCDGWVNTWFVEYAKGCRYPETFATRAAAQAALDEFFAEIAEEIEIGQRSPDDGYDEDDFRIVQTGAS</sequence>
<accession>A0ABT7FK32</accession>
<name>A0ABT7FK32_9RHOB</name>
<dbReference type="Proteomes" id="UP001227126">
    <property type="component" value="Unassembled WGS sequence"/>
</dbReference>
<evidence type="ECO:0000313" key="2">
    <source>
        <dbReference type="Proteomes" id="UP001227126"/>
    </source>
</evidence>
<comment type="caution">
    <text evidence="1">The sequence shown here is derived from an EMBL/GenBank/DDBJ whole genome shotgun (WGS) entry which is preliminary data.</text>
</comment>
<evidence type="ECO:0008006" key="3">
    <source>
        <dbReference type="Google" id="ProtNLM"/>
    </source>
</evidence>
<reference evidence="1 2" key="1">
    <citation type="submission" date="2023-05" db="EMBL/GenBank/DDBJ databases">
        <title>Sedimentitalea sp. nov. JM2-8.</title>
        <authorList>
            <person name="Huang J."/>
        </authorList>
    </citation>
    <scope>NUCLEOTIDE SEQUENCE [LARGE SCALE GENOMIC DNA]</scope>
    <source>
        <strain evidence="1 2">JM2-8</strain>
    </source>
</reference>
<proteinExistence type="predicted"/>
<organism evidence="1 2">
    <name type="scientific">Sedimentitalea xiamensis</name>
    <dbReference type="NCBI Taxonomy" id="3050037"/>
    <lineage>
        <taxon>Bacteria</taxon>
        <taxon>Pseudomonadati</taxon>
        <taxon>Pseudomonadota</taxon>
        <taxon>Alphaproteobacteria</taxon>
        <taxon>Rhodobacterales</taxon>
        <taxon>Paracoccaceae</taxon>
        <taxon>Sedimentitalea</taxon>
    </lineage>
</organism>
<dbReference type="RefSeq" id="WP_284487412.1">
    <property type="nucleotide sequence ID" value="NZ_JASNJE010000039.1"/>
</dbReference>
<dbReference type="EMBL" id="JASNJE010000039">
    <property type="protein sequence ID" value="MDK3075486.1"/>
    <property type="molecule type" value="Genomic_DNA"/>
</dbReference>
<protein>
    <recommendedName>
        <fullName evidence="3">DUF1902 domain-containing protein</fullName>
    </recommendedName>
</protein>